<dbReference type="AlphaFoldDB" id="A0A6A4TE76"/>
<accession>A0A6A4TE76</accession>
<dbReference type="Proteomes" id="UP000438429">
    <property type="component" value="Unassembled WGS sequence"/>
</dbReference>
<evidence type="ECO:0000313" key="1">
    <source>
        <dbReference type="EMBL" id="KAF0044897.1"/>
    </source>
</evidence>
<sequence>MEEAGIQRPPTSISYTHSPDGPFNDVHSSSVLTTGQTVVSASSAAAKMHCYGKDFEITLYCDIFATFEDVSSIFLHITEQLHVIAQTVRECKNGLEQREREREGELDVEIKAPWHKAHKCSSLLLGSASNKRGEHLSLLTSEGYLLDVRAEVYRFDRRSYGSKAGMNRLKSLMEERRIIFCLTQDQKSYKLTFAGVFCCNVITWRLPPPPLRFWEAFVQMRCCIVPTKA</sequence>
<comment type="caution">
    <text evidence="1">The sequence shown here is derived from an EMBL/GenBank/DDBJ whole genome shotgun (WGS) entry which is preliminary data.</text>
</comment>
<protein>
    <submittedName>
        <fullName evidence="1">Uncharacterized protein</fullName>
    </submittedName>
</protein>
<organism evidence="1 2">
    <name type="scientific">Scophthalmus maximus</name>
    <name type="common">Turbot</name>
    <name type="synonym">Psetta maxima</name>
    <dbReference type="NCBI Taxonomy" id="52904"/>
    <lineage>
        <taxon>Eukaryota</taxon>
        <taxon>Metazoa</taxon>
        <taxon>Chordata</taxon>
        <taxon>Craniata</taxon>
        <taxon>Vertebrata</taxon>
        <taxon>Euteleostomi</taxon>
        <taxon>Actinopterygii</taxon>
        <taxon>Neopterygii</taxon>
        <taxon>Teleostei</taxon>
        <taxon>Neoteleostei</taxon>
        <taxon>Acanthomorphata</taxon>
        <taxon>Carangaria</taxon>
        <taxon>Pleuronectiformes</taxon>
        <taxon>Pleuronectoidei</taxon>
        <taxon>Scophthalmidae</taxon>
        <taxon>Scophthalmus</taxon>
    </lineage>
</organism>
<name>A0A6A4TE76_SCOMX</name>
<reference evidence="1 2" key="1">
    <citation type="submission" date="2019-06" db="EMBL/GenBank/DDBJ databases">
        <title>Draft genomes of female and male turbot (Scophthalmus maximus).</title>
        <authorList>
            <person name="Xu H."/>
            <person name="Xu X.-W."/>
            <person name="Shao C."/>
            <person name="Chen S."/>
        </authorList>
    </citation>
    <scope>NUCLEOTIDE SEQUENCE [LARGE SCALE GENOMIC DNA]</scope>
    <source>
        <strain evidence="1">Ysfricsl-2016a</strain>
        <tissue evidence="1">Blood</tissue>
    </source>
</reference>
<gene>
    <name evidence="1" type="ORF">F2P81_001426</name>
</gene>
<proteinExistence type="predicted"/>
<evidence type="ECO:0000313" key="2">
    <source>
        <dbReference type="Proteomes" id="UP000438429"/>
    </source>
</evidence>
<dbReference type="EMBL" id="VEVO01000002">
    <property type="protein sequence ID" value="KAF0044897.1"/>
    <property type="molecule type" value="Genomic_DNA"/>
</dbReference>